<dbReference type="GO" id="GO:0005886">
    <property type="term" value="C:plasma membrane"/>
    <property type="evidence" value="ECO:0007669"/>
    <property type="project" value="UniProtKB-SubCell"/>
</dbReference>
<comment type="similarity">
    <text evidence="2 6">Belongs to the SURF1 family.</text>
</comment>
<keyword evidence="5 6" id="KW-0472">Membrane</keyword>
<evidence type="ECO:0000256" key="2">
    <source>
        <dbReference type="ARBA" id="ARBA00007165"/>
    </source>
</evidence>
<keyword evidence="8" id="KW-1185">Reference proteome</keyword>
<dbReference type="PANTHER" id="PTHR23427">
    <property type="entry name" value="SURFEIT LOCUS PROTEIN"/>
    <property type="match status" value="1"/>
</dbReference>
<dbReference type="InterPro" id="IPR045214">
    <property type="entry name" value="Surf1/Surf4"/>
</dbReference>
<dbReference type="Pfam" id="PF02104">
    <property type="entry name" value="SURF1"/>
    <property type="match status" value="1"/>
</dbReference>
<evidence type="ECO:0000313" key="8">
    <source>
        <dbReference type="Proteomes" id="UP000223527"/>
    </source>
</evidence>
<keyword evidence="4 6" id="KW-1133">Transmembrane helix</keyword>
<comment type="caution">
    <text evidence="7">The sequence shown here is derived from an EMBL/GenBank/DDBJ whole genome shotgun (WGS) entry which is preliminary data.</text>
</comment>
<evidence type="ECO:0000313" key="7">
    <source>
        <dbReference type="EMBL" id="PHK93253.1"/>
    </source>
</evidence>
<evidence type="ECO:0000256" key="4">
    <source>
        <dbReference type="ARBA" id="ARBA00022989"/>
    </source>
</evidence>
<accession>A0A2C7A6L5</accession>
<protein>
    <recommendedName>
        <fullName evidence="6">SURF1-like protein</fullName>
    </recommendedName>
</protein>
<feature type="transmembrane region" description="Helical" evidence="6">
    <location>
        <begin position="199"/>
        <end position="220"/>
    </location>
</feature>
<dbReference type="CDD" id="cd06662">
    <property type="entry name" value="SURF1"/>
    <property type="match status" value="1"/>
</dbReference>
<evidence type="ECO:0000256" key="3">
    <source>
        <dbReference type="ARBA" id="ARBA00022692"/>
    </source>
</evidence>
<reference evidence="7 8" key="1">
    <citation type="submission" date="2017-10" db="EMBL/GenBank/DDBJ databases">
        <authorList>
            <person name="Banno H."/>
            <person name="Chua N.-H."/>
        </authorList>
    </citation>
    <scope>NUCLEOTIDE SEQUENCE [LARGE SCALE GENOMIC DNA]</scope>
    <source>
        <strain evidence="7 8">YW11</strain>
    </source>
</reference>
<dbReference type="OrthoDB" id="6079986at2"/>
<dbReference type="PROSITE" id="PS50895">
    <property type="entry name" value="SURF1"/>
    <property type="match status" value="1"/>
</dbReference>
<evidence type="ECO:0000256" key="6">
    <source>
        <dbReference type="RuleBase" id="RU363076"/>
    </source>
</evidence>
<dbReference type="PANTHER" id="PTHR23427:SF2">
    <property type="entry name" value="SURFEIT LOCUS PROTEIN 1"/>
    <property type="match status" value="1"/>
</dbReference>
<sequence length="229" mass="24800">MPWRRLLLPVLVTLPVLAVLIGLGTWQLQRLHWKTALLAEFAAAQSGPARPLGADPQPWSKVFVTGSFLHSQEALLGLEVRGTVLGASLLTPLTRADGPPLLVNRGWVPLERPQGVARPEGPVRVEGYVRPDEPRGLFSAEDDPAARRFYTLDINRIGPALDVRGLAPYALVALAPPGLPPQALPQPARSLPQPSNNHLGYVVTWYGLALALLGVFIAWARTRLKEPAA</sequence>
<dbReference type="InterPro" id="IPR002994">
    <property type="entry name" value="Surf1/Shy1"/>
</dbReference>
<dbReference type="RefSeq" id="WP_099097195.1">
    <property type="nucleotide sequence ID" value="NZ_PDNU01000056.1"/>
</dbReference>
<dbReference type="AlphaFoldDB" id="A0A2C7A6L5"/>
<name>A0A2C7A6L5_9PROT</name>
<comment type="subcellular location">
    <subcellularLocation>
        <location evidence="6">Cell membrane</location>
        <topology evidence="6">Multi-pass membrane protein</topology>
    </subcellularLocation>
    <subcellularLocation>
        <location evidence="1">Membrane</location>
    </subcellularLocation>
</comment>
<gene>
    <name evidence="7" type="ORF">CR162_19540</name>
</gene>
<proteinExistence type="inferred from homology"/>
<dbReference type="EMBL" id="PDNU01000056">
    <property type="protein sequence ID" value="PHK93253.1"/>
    <property type="molecule type" value="Genomic_DNA"/>
</dbReference>
<keyword evidence="3 6" id="KW-0812">Transmembrane</keyword>
<keyword evidence="6" id="KW-1003">Cell membrane</keyword>
<comment type="caution">
    <text evidence="6">Lacks conserved residue(s) required for the propagation of feature annotation.</text>
</comment>
<organism evidence="7 8">
    <name type="scientific">Teichococcus rhizosphaerae</name>
    <dbReference type="NCBI Taxonomy" id="1335062"/>
    <lineage>
        <taxon>Bacteria</taxon>
        <taxon>Pseudomonadati</taxon>
        <taxon>Pseudomonadota</taxon>
        <taxon>Alphaproteobacteria</taxon>
        <taxon>Acetobacterales</taxon>
        <taxon>Roseomonadaceae</taxon>
        <taxon>Roseomonas</taxon>
    </lineage>
</organism>
<evidence type="ECO:0000256" key="5">
    <source>
        <dbReference type="ARBA" id="ARBA00023136"/>
    </source>
</evidence>
<evidence type="ECO:0000256" key="1">
    <source>
        <dbReference type="ARBA" id="ARBA00004370"/>
    </source>
</evidence>
<dbReference type="Proteomes" id="UP000223527">
    <property type="component" value="Unassembled WGS sequence"/>
</dbReference>